<gene>
    <name evidence="3" type="ORF">RHSIM_Rhsim07G0084100</name>
</gene>
<dbReference type="Proteomes" id="UP000626092">
    <property type="component" value="Unassembled WGS sequence"/>
</dbReference>
<reference evidence="3" key="1">
    <citation type="submission" date="2019-11" db="EMBL/GenBank/DDBJ databases">
        <authorList>
            <person name="Liu Y."/>
            <person name="Hou J."/>
            <person name="Li T.-Q."/>
            <person name="Guan C.-H."/>
            <person name="Wu X."/>
            <person name="Wu H.-Z."/>
            <person name="Ling F."/>
            <person name="Zhang R."/>
            <person name="Shi X.-G."/>
            <person name="Ren J.-P."/>
            <person name="Chen E.-F."/>
            <person name="Sun J.-M."/>
        </authorList>
    </citation>
    <scope>NUCLEOTIDE SEQUENCE</scope>
    <source>
        <strain evidence="3">Adult_tree_wgs_1</strain>
        <tissue evidence="3">Leaves</tissue>
    </source>
</reference>
<dbReference type="PANTHER" id="PTHR34380">
    <property type="entry name" value="BNAA03G12380D PROTEIN"/>
    <property type="match status" value="1"/>
</dbReference>
<dbReference type="OrthoDB" id="1703059at2759"/>
<dbReference type="SUPFAM" id="SSF90257">
    <property type="entry name" value="Myosin rod fragments"/>
    <property type="match status" value="1"/>
</dbReference>
<keyword evidence="4" id="KW-1185">Reference proteome</keyword>
<dbReference type="AlphaFoldDB" id="A0A834GKT7"/>
<evidence type="ECO:0000313" key="3">
    <source>
        <dbReference type="EMBL" id="KAF7137437.1"/>
    </source>
</evidence>
<feature type="region of interest" description="Disordered" evidence="2">
    <location>
        <begin position="310"/>
        <end position="387"/>
    </location>
</feature>
<dbReference type="PANTHER" id="PTHR34380:SF6">
    <property type="entry name" value="TERNARY COMPLEX FACTOR MIP1 LEUCINE-ZIPPER DOMAIN-CONTAINING PROTEIN"/>
    <property type="match status" value="1"/>
</dbReference>
<feature type="coiled-coil region" evidence="1">
    <location>
        <begin position="80"/>
        <end position="220"/>
    </location>
</feature>
<sequence>MRTSVSTQPPASNESGTVSQLIWRLKSSFRPRDFERVIQTLTTRDEAARRDASYWKTQYDSMEKKHGEEALAKLVAFDERDKLRRERDHLKVQVARAENEQHASIERLEREQNGRIARLKEDQKAGREREKNWEEKYARLRRDFNEVKLGKAELQRRVSSLESEKEKAERELEECKSRFAELQRRVSSLESEKEKAERELEECKSRFEELNRRTARLEEDTGVLMSAGPAVAEVAAKMTGVAAAAAELALDGREGRSGNQNLTELLVKEELNCGEIADSLRGGGGSAVVSVKVGRSSHREDGSMVIIEIADSDDEMPTRKRVLSKDDDEDVRPTKKPLSKFLQELTDMPDGSDSSDSGDSSSSGSDIDSEREIARLRRKVSGINYGQ</sequence>
<dbReference type="Gene3D" id="1.20.5.340">
    <property type="match status" value="1"/>
</dbReference>
<name>A0A834GKT7_RHOSS</name>
<dbReference type="EMBL" id="WJXA01000007">
    <property type="protein sequence ID" value="KAF7137437.1"/>
    <property type="molecule type" value="Genomic_DNA"/>
</dbReference>
<comment type="caution">
    <text evidence="3">The sequence shown here is derived from an EMBL/GenBank/DDBJ whole genome shotgun (WGS) entry which is preliminary data.</text>
</comment>
<proteinExistence type="predicted"/>
<evidence type="ECO:0000256" key="1">
    <source>
        <dbReference type="SAM" id="Coils"/>
    </source>
</evidence>
<evidence type="ECO:0000256" key="2">
    <source>
        <dbReference type="SAM" id="MobiDB-lite"/>
    </source>
</evidence>
<protein>
    <submittedName>
        <fullName evidence="3">Uncharacterized protein</fullName>
    </submittedName>
</protein>
<keyword evidence="1" id="KW-0175">Coiled coil</keyword>
<evidence type="ECO:0000313" key="4">
    <source>
        <dbReference type="Proteomes" id="UP000626092"/>
    </source>
</evidence>
<feature type="compositionally biased region" description="Low complexity" evidence="2">
    <location>
        <begin position="351"/>
        <end position="366"/>
    </location>
</feature>
<accession>A0A834GKT7</accession>
<organism evidence="3 4">
    <name type="scientific">Rhododendron simsii</name>
    <name type="common">Sims's rhododendron</name>
    <dbReference type="NCBI Taxonomy" id="118357"/>
    <lineage>
        <taxon>Eukaryota</taxon>
        <taxon>Viridiplantae</taxon>
        <taxon>Streptophyta</taxon>
        <taxon>Embryophyta</taxon>
        <taxon>Tracheophyta</taxon>
        <taxon>Spermatophyta</taxon>
        <taxon>Magnoliopsida</taxon>
        <taxon>eudicotyledons</taxon>
        <taxon>Gunneridae</taxon>
        <taxon>Pentapetalae</taxon>
        <taxon>asterids</taxon>
        <taxon>Ericales</taxon>
        <taxon>Ericaceae</taxon>
        <taxon>Ericoideae</taxon>
        <taxon>Rhodoreae</taxon>
        <taxon>Rhododendron</taxon>
    </lineage>
</organism>